<dbReference type="EMBL" id="LT906449">
    <property type="protein sequence ID" value="SNV02613.1"/>
    <property type="molecule type" value="Genomic_DNA"/>
</dbReference>
<evidence type="ECO:0000256" key="1">
    <source>
        <dbReference type="SAM" id="Phobius"/>
    </source>
</evidence>
<sequence length="38" mass="4585">MLHNFVYKYKKTVIILLFFIKNNKITAVYFISIAIFND</sequence>
<keyword evidence="1" id="KW-1133">Transmembrane helix</keyword>
<keyword evidence="1" id="KW-0472">Membrane</keyword>
<dbReference type="AlphaFoldDB" id="A0AAX2GXM7"/>
<accession>A0AAX2GXM7</accession>
<reference evidence="2 3" key="1">
    <citation type="submission" date="2017-06" db="EMBL/GenBank/DDBJ databases">
        <authorList>
            <consortium name="Pathogen Informatics"/>
        </authorList>
    </citation>
    <scope>NUCLEOTIDE SEQUENCE [LARGE SCALE GENOMIC DNA]</scope>
    <source>
        <strain evidence="2 3">NCTC12947</strain>
    </source>
</reference>
<dbReference type="Proteomes" id="UP000215539">
    <property type="component" value="Chromosome 1"/>
</dbReference>
<evidence type="ECO:0000313" key="3">
    <source>
        <dbReference type="Proteomes" id="UP000215539"/>
    </source>
</evidence>
<evidence type="ECO:0000313" key="2">
    <source>
        <dbReference type="EMBL" id="SNV02613.1"/>
    </source>
</evidence>
<keyword evidence="1" id="KW-0812">Transmembrane</keyword>
<gene>
    <name evidence="2" type="ORF">SAMEA44541418_00207</name>
</gene>
<feature type="transmembrane region" description="Helical" evidence="1">
    <location>
        <begin position="12"/>
        <end position="36"/>
    </location>
</feature>
<protein>
    <submittedName>
        <fullName evidence="2">Uncharacterized protein</fullName>
    </submittedName>
</protein>
<name>A0AAX2GXM7_9FLAO</name>
<organism evidence="2 3">
    <name type="scientific">Capnocytophaga haemolytica</name>
    <dbReference type="NCBI Taxonomy" id="45243"/>
    <lineage>
        <taxon>Bacteria</taxon>
        <taxon>Pseudomonadati</taxon>
        <taxon>Bacteroidota</taxon>
        <taxon>Flavobacteriia</taxon>
        <taxon>Flavobacteriales</taxon>
        <taxon>Flavobacteriaceae</taxon>
        <taxon>Capnocytophaga</taxon>
    </lineage>
</organism>
<proteinExistence type="predicted"/>